<accession>A0ABT5T4M2</accession>
<reference evidence="2" key="1">
    <citation type="submission" date="2023-02" db="EMBL/GenBank/DDBJ databases">
        <title>Description of Roseinatronobacter alkalisoli sp. nov., an alkaliphilic bacerium isolated from soda soil.</title>
        <authorList>
            <person name="Wei W."/>
        </authorList>
    </citation>
    <scope>NUCLEOTIDE SEQUENCE</scope>
    <source>
        <strain evidence="2">HJB301</strain>
    </source>
</reference>
<sequence>MRFIFVASVAFAFPAFGAAAMECPDFTLPATSELSYSEDDLWSERTHGVAAGGALDLWNCSLFDGAGHVSLRPDFNVQLTRNIKDRMIRFMITGDDDCDTVLLINTPDGSWLFNDDYDGVDPAVHVHSAPPGRYDVWAGTFGPDLCIGTLHIEAFP</sequence>
<name>A0ABT5T4M2_9RHOB</name>
<evidence type="ECO:0008006" key="4">
    <source>
        <dbReference type="Google" id="ProtNLM"/>
    </source>
</evidence>
<dbReference type="RefSeq" id="WP_274350625.1">
    <property type="nucleotide sequence ID" value="NZ_JAQZSM010000002.1"/>
</dbReference>
<proteinExistence type="predicted"/>
<keyword evidence="1" id="KW-0732">Signal</keyword>
<evidence type="ECO:0000256" key="1">
    <source>
        <dbReference type="SAM" id="SignalP"/>
    </source>
</evidence>
<gene>
    <name evidence="2" type="ORF">PUT78_03045</name>
</gene>
<evidence type="ECO:0000313" key="2">
    <source>
        <dbReference type="EMBL" id="MDD7970065.1"/>
    </source>
</evidence>
<protein>
    <recommendedName>
        <fullName evidence="4">Peptidase S1</fullName>
    </recommendedName>
</protein>
<feature type="signal peptide" evidence="1">
    <location>
        <begin position="1"/>
        <end position="20"/>
    </location>
</feature>
<comment type="caution">
    <text evidence="2">The sequence shown here is derived from an EMBL/GenBank/DDBJ whole genome shotgun (WGS) entry which is preliminary data.</text>
</comment>
<keyword evidence="3" id="KW-1185">Reference proteome</keyword>
<dbReference type="EMBL" id="JAQZSM010000002">
    <property type="protein sequence ID" value="MDD7970065.1"/>
    <property type="molecule type" value="Genomic_DNA"/>
</dbReference>
<dbReference type="Proteomes" id="UP001431784">
    <property type="component" value="Unassembled WGS sequence"/>
</dbReference>
<organism evidence="2 3">
    <name type="scientific">Roseinatronobacter alkalisoli</name>
    <dbReference type="NCBI Taxonomy" id="3028235"/>
    <lineage>
        <taxon>Bacteria</taxon>
        <taxon>Pseudomonadati</taxon>
        <taxon>Pseudomonadota</taxon>
        <taxon>Alphaproteobacteria</taxon>
        <taxon>Rhodobacterales</taxon>
        <taxon>Paracoccaceae</taxon>
        <taxon>Roseinatronobacter</taxon>
    </lineage>
</organism>
<evidence type="ECO:0000313" key="3">
    <source>
        <dbReference type="Proteomes" id="UP001431784"/>
    </source>
</evidence>
<feature type="chain" id="PRO_5046862574" description="Peptidase S1" evidence="1">
    <location>
        <begin position="21"/>
        <end position="156"/>
    </location>
</feature>